<dbReference type="Proteomes" id="UP000053745">
    <property type="component" value="Unassembled WGS sequence"/>
</dbReference>
<feature type="non-terminal residue" evidence="1">
    <location>
        <position position="55"/>
    </location>
</feature>
<accession>A0A091LKQ0</accession>
<name>A0A091LKQ0_CATAU</name>
<evidence type="ECO:0000313" key="1">
    <source>
        <dbReference type="EMBL" id="KFP58720.1"/>
    </source>
</evidence>
<evidence type="ECO:0000313" key="2">
    <source>
        <dbReference type="Proteomes" id="UP000053745"/>
    </source>
</evidence>
<protein>
    <recommendedName>
        <fullName evidence="3">Nidogen G2 beta-barrel domain-containing protein</fullName>
    </recommendedName>
</protein>
<feature type="non-terminal residue" evidence="1">
    <location>
        <position position="1"/>
    </location>
</feature>
<proteinExistence type="predicted"/>
<keyword evidence="2" id="KW-1185">Reference proteome</keyword>
<dbReference type="AlphaFoldDB" id="A0A091LKQ0"/>
<dbReference type="OrthoDB" id="426210at2759"/>
<reference evidence="1 2" key="1">
    <citation type="submission" date="2014-04" db="EMBL/GenBank/DDBJ databases">
        <title>Genome evolution of avian class.</title>
        <authorList>
            <person name="Zhang G."/>
            <person name="Li C."/>
        </authorList>
    </citation>
    <scope>NUCLEOTIDE SEQUENCE [LARGE SCALE GENOMIC DNA]</scope>
    <source>
        <strain evidence="1">BGI_N323</strain>
    </source>
</reference>
<evidence type="ECO:0008006" key="3">
    <source>
        <dbReference type="Google" id="ProtNLM"/>
    </source>
</evidence>
<dbReference type="EMBL" id="KL333325">
    <property type="protein sequence ID" value="KFP58720.1"/>
    <property type="molecule type" value="Genomic_DNA"/>
</dbReference>
<sequence length="55" mass="6598">NGLKLHQGRLRLDIRKHFFTERVIKHWNRLPREAVESLSPEVFERCGDVVLRDMV</sequence>
<gene>
    <name evidence="1" type="ORF">N323_08396</name>
</gene>
<organism evidence="1 2">
    <name type="scientific">Cathartes aura</name>
    <name type="common">Turkey vulture</name>
    <name type="synonym">Vultur aura</name>
    <dbReference type="NCBI Taxonomy" id="43455"/>
    <lineage>
        <taxon>Eukaryota</taxon>
        <taxon>Metazoa</taxon>
        <taxon>Chordata</taxon>
        <taxon>Craniata</taxon>
        <taxon>Vertebrata</taxon>
        <taxon>Euteleostomi</taxon>
        <taxon>Archelosauria</taxon>
        <taxon>Archosauria</taxon>
        <taxon>Dinosauria</taxon>
        <taxon>Saurischia</taxon>
        <taxon>Theropoda</taxon>
        <taxon>Coelurosauria</taxon>
        <taxon>Aves</taxon>
        <taxon>Neognathae</taxon>
        <taxon>Neoaves</taxon>
        <taxon>Telluraves</taxon>
        <taxon>Accipitrimorphae</taxon>
        <taxon>Accipitriformes</taxon>
        <taxon>Cathartidae</taxon>
        <taxon>Cathartes</taxon>
    </lineage>
</organism>